<keyword evidence="3" id="KW-0547">Nucleotide-binding</keyword>
<evidence type="ECO:0000313" key="7">
    <source>
        <dbReference type="EMBL" id="SKB61869.1"/>
    </source>
</evidence>
<dbReference type="AlphaFoldDB" id="A0A1T5CR00"/>
<dbReference type="InterPro" id="IPR016185">
    <property type="entry name" value="PreATP-grasp_dom_sf"/>
</dbReference>
<dbReference type="EMBL" id="FUZF01000004">
    <property type="protein sequence ID" value="SKB61869.1"/>
    <property type="molecule type" value="Genomic_DNA"/>
</dbReference>
<evidence type="ECO:0000256" key="1">
    <source>
        <dbReference type="ARBA" id="ARBA00022598"/>
    </source>
</evidence>
<gene>
    <name evidence="7" type="ORF">SAMN05660841_01534</name>
</gene>
<organism evidence="7 8">
    <name type="scientific">Sphingobacterium nematocida</name>
    <dbReference type="NCBI Taxonomy" id="1513896"/>
    <lineage>
        <taxon>Bacteria</taxon>
        <taxon>Pseudomonadati</taxon>
        <taxon>Bacteroidota</taxon>
        <taxon>Sphingobacteriia</taxon>
        <taxon>Sphingobacteriales</taxon>
        <taxon>Sphingobacteriaceae</taxon>
        <taxon>Sphingobacterium</taxon>
    </lineage>
</organism>
<dbReference type="OrthoDB" id="9765517at2"/>
<keyword evidence="5" id="KW-0460">Magnesium</keyword>
<evidence type="ECO:0000256" key="2">
    <source>
        <dbReference type="ARBA" id="ARBA00022723"/>
    </source>
</evidence>
<keyword evidence="4" id="KW-0067">ATP-binding</keyword>
<name>A0A1T5CR00_9SPHI</name>
<dbReference type="GO" id="GO:0005524">
    <property type="term" value="F:ATP binding"/>
    <property type="evidence" value="ECO:0007669"/>
    <property type="project" value="UniProtKB-KW"/>
</dbReference>
<keyword evidence="8" id="KW-1185">Reference proteome</keyword>
<keyword evidence="2" id="KW-0479">Metal-binding</keyword>
<dbReference type="InterPro" id="IPR005494">
    <property type="entry name" value="GSPS_pre-ATP-grasp-like_dom"/>
</dbReference>
<protein>
    <submittedName>
        <fullName evidence="7">Glutathionylspermidine synthase</fullName>
    </submittedName>
</protein>
<dbReference type="SUPFAM" id="SSF56059">
    <property type="entry name" value="Glutathione synthetase ATP-binding domain-like"/>
    <property type="match status" value="1"/>
</dbReference>
<accession>A0A1T5CR00</accession>
<dbReference type="Proteomes" id="UP000190150">
    <property type="component" value="Unassembled WGS sequence"/>
</dbReference>
<evidence type="ECO:0000313" key="8">
    <source>
        <dbReference type="Proteomes" id="UP000190150"/>
    </source>
</evidence>
<proteinExistence type="predicted"/>
<dbReference type="Pfam" id="PF03738">
    <property type="entry name" value="GSP_synth"/>
    <property type="match status" value="1"/>
</dbReference>
<sequence>MQIKKLRIDPSWESRLEAIGYGYHSLGGTPYWVDDYYYEISSKEADLIYKATNELWSMCLEAVDYIIKNKLYHHFHIPPFIIHHIERTWENDAPSIYGRFDFAYDASSGALKMLEFNADTPTSLFETGIVQWYWKKHYFPELTDQFNSIHEQLINSWGELKPYLKGDILHFACAKETLEDLTNLEYLRDTAIQAGLQTKLIYIDDIGWTGRDFVDVEGESIQSIFKLYPWEWMVREEFGVHIINDLNQTQWIEPSWKMLLSNKAILPILWELFPNHPNLLAAYFKEPDHLKHFVKKPILSREGANIEMYYDKQMIYSTEGEYGEEGFVYQELANLHREDSGFSIIGSWIIGQESCGISFRESDMPITTDQSRFVPHIIRH</sequence>
<evidence type="ECO:0000256" key="3">
    <source>
        <dbReference type="ARBA" id="ARBA00022741"/>
    </source>
</evidence>
<dbReference type="STRING" id="1513896.SAMN05660841_01534"/>
<evidence type="ECO:0000256" key="5">
    <source>
        <dbReference type="ARBA" id="ARBA00022842"/>
    </source>
</evidence>
<keyword evidence="1" id="KW-0436">Ligase</keyword>
<dbReference type="Gene3D" id="3.30.1490.330">
    <property type="match status" value="1"/>
</dbReference>
<evidence type="ECO:0000256" key="4">
    <source>
        <dbReference type="ARBA" id="ARBA00022840"/>
    </source>
</evidence>
<feature type="domain" description="Glutathionylspermidine synthase pre-ATP-grasp-like" evidence="6">
    <location>
        <begin position="12"/>
        <end position="378"/>
    </location>
</feature>
<reference evidence="8" key="1">
    <citation type="submission" date="2017-02" db="EMBL/GenBank/DDBJ databases">
        <authorList>
            <person name="Varghese N."/>
            <person name="Submissions S."/>
        </authorList>
    </citation>
    <scope>NUCLEOTIDE SEQUENCE [LARGE SCALE GENOMIC DNA]</scope>
    <source>
        <strain evidence="8">DSM 24091</strain>
    </source>
</reference>
<dbReference type="GO" id="GO:0016874">
    <property type="term" value="F:ligase activity"/>
    <property type="evidence" value="ECO:0007669"/>
    <property type="project" value="UniProtKB-KW"/>
</dbReference>
<dbReference type="RefSeq" id="WP_079642495.1">
    <property type="nucleotide sequence ID" value="NZ_FUZF01000004.1"/>
</dbReference>
<dbReference type="GO" id="GO:0046872">
    <property type="term" value="F:metal ion binding"/>
    <property type="evidence" value="ECO:0007669"/>
    <property type="project" value="UniProtKB-KW"/>
</dbReference>
<evidence type="ECO:0000259" key="6">
    <source>
        <dbReference type="Pfam" id="PF03738"/>
    </source>
</evidence>
<dbReference type="SUPFAM" id="SSF52440">
    <property type="entry name" value="PreATP-grasp domain"/>
    <property type="match status" value="1"/>
</dbReference>